<protein>
    <submittedName>
        <fullName evidence="1">Uncharacterized protein</fullName>
    </submittedName>
</protein>
<sequence length="1122" mass="126593">MEYANAELYVDILHEHVKTNKDSEVENWIESAKCQLDEFKDEISRPFVLDLILHNNTVFPRFPVELLETILSSDPKTILMPYYGHDNFLTELINKNFYHDQVKTTKKEEIVRGIVNFMKRKRETLRSLGEKVSNALKDEDPNDPEEPGTKCIQAAFNFKFSQTRRQGPLPIPIDLLRELVNLATSGMLKGKKEDNGPTPLQRTVDYQLALYDRKGQLDLVRLLLDKCEEAIWDRVAKGTMLALPRGGQKLPSETSVFGWHQFTQAQWQSHIGENIKERNTNSEALSHSLEDAKGRFSAPLRSQSKIEMDKTPSQSPITQKPGLQQKNISSNIQYDKENKKLPSSIENDIGLDVVIKRVTKDGKSGRTGIGNEIINGIDKESTKWPNQFSKITTSSNTNVSEIKLDTVKDANTASKELLKELGLRFLRSTLDGDLEFRRKEFVNGGELGSDGVVTDEDVLEAFFGKQKRKFYFTLDIRKKEGYGTIPKQMIDNFFQRYQYNAVLRHVTLCRVNINFQERGRHINTDQLYFLRWLRGRGVEKILKVTVDDMEKPHRDDEIEEILAGKKAQSSAQSFDVEILDWRKPDLCPEMIQTATPHVRELHLQWSGNNVVLRGWSEPEGLPRLEWLKKIYLYYEVTQATEGRIKKNLSSFEKRIKKSRDQVKESKIAADDAKNANGLLPAIAVILKGTIALDSSISQDRGLAMGTEVEQPWFKNVRDFVDLVPDLPKARGTVSDGIEKPVHTLTDKSVEPYAYSHRVKVALIDDGVDVLESLHMHYSQFLPGRSFDTSQDGPLPEHSSVSGHGNFMAKSILQVCPNALIIPYRLKTVPGVTSLTPQPEPGSAAKAIKQAIDDGADIISMSWSIRLEDESSYKQGLNELRKVVSKARDAKKRIPLMFCAMRDEGAPGAYIEDLPASMEGCKTFRIGAADSTGQAWNQVSYSNVDKESMYLFPGVDIRDVLPLESDEQRPDADKVQRELTDKNGFTGSSIATALAAGLAALLLHCTRLGGEALYPTPLSQRSGAGVCRVSLGGKPAMMDFGAMADTNTNTNTNPNNEDEKKTQTTMEWAREKYNEQYNAWMPWIEDMYLKYFTKDNRTSYVARDSLDKTKVTGVDQVDALQDA</sequence>
<evidence type="ECO:0000313" key="1">
    <source>
        <dbReference type="EMBL" id="KAJ2994552.1"/>
    </source>
</evidence>
<comment type="caution">
    <text evidence="1">The sequence shown here is derived from an EMBL/GenBank/DDBJ whole genome shotgun (WGS) entry which is preliminary data.</text>
</comment>
<dbReference type="Proteomes" id="UP001143856">
    <property type="component" value="Unassembled WGS sequence"/>
</dbReference>
<reference evidence="1" key="1">
    <citation type="submission" date="2022-10" db="EMBL/GenBank/DDBJ databases">
        <title>Genome Sequence of Xylaria curta.</title>
        <authorList>
            <person name="Buettner E."/>
        </authorList>
    </citation>
    <scope>NUCLEOTIDE SEQUENCE</scope>
    <source>
        <strain evidence="1">Babe10</strain>
    </source>
</reference>
<organism evidence="1 2">
    <name type="scientific">Xylaria curta</name>
    <dbReference type="NCBI Taxonomy" id="42375"/>
    <lineage>
        <taxon>Eukaryota</taxon>
        <taxon>Fungi</taxon>
        <taxon>Dikarya</taxon>
        <taxon>Ascomycota</taxon>
        <taxon>Pezizomycotina</taxon>
        <taxon>Sordariomycetes</taxon>
        <taxon>Xylariomycetidae</taxon>
        <taxon>Xylariales</taxon>
        <taxon>Xylariaceae</taxon>
        <taxon>Xylaria</taxon>
    </lineage>
</organism>
<gene>
    <name evidence="1" type="ORF">NUW58_g1527</name>
</gene>
<evidence type="ECO:0000313" key="2">
    <source>
        <dbReference type="Proteomes" id="UP001143856"/>
    </source>
</evidence>
<name>A0ACC1PMD3_9PEZI</name>
<accession>A0ACC1PMD3</accession>
<dbReference type="EMBL" id="JAPDGR010000167">
    <property type="protein sequence ID" value="KAJ2994552.1"/>
    <property type="molecule type" value="Genomic_DNA"/>
</dbReference>
<proteinExistence type="predicted"/>
<keyword evidence="2" id="KW-1185">Reference proteome</keyword>